<dbReference type="EMBL" id="AZHD01000003">
    <property type="protein sequence ID" value="OAA65912.1"/>
    <property type="molecule type" value="Genomic_DNA"/>
</dbReference>
<feature type="compositionally biased region" description="Low complexity" evidence="1">
    <location>
        <begin position="336"/>
        <end position="389"/>
    </location>
</feature>
<dbReference type="InterPro" id="IPR012989">
    <property type="entry name" value="SEP_domain"/>
</dbReference>
<dbReference type="PANTHER" id="PTHR23333">
    <property type="entry name" value="UBX DOMAIN CONTAINING PROTEIN"/>
    <property type="match status" value="1"/>
</dbReference>
<dbReference type="CDD" id="cd14348">
    <property type="entry name" value="UBA_p47"/>
    <property type="match status" value="1"/>
</dbReference>
<dbReference type="Gene3D" id="3.10.20.90">
    <property type="entry name" value="Phosphatidylinositol 3-kinase Catalytic Subunit, Chain A, domain 1"/>
    <property type="match status" value="1"/>
</dbReference>
<dbReference type="Pfam" id="PF00789">
    <property type="entry name" value="UBX"/>
    <property type="match status" value="1"/>
</dbReference>
<dbReference type="GO" id="GO:0031468">
    <property type="term" value="P:nuclear membrane reassembly"/>
    <property type="evidence" value="ECO:0007669"/>
    <property type="project" value="TreeGrafter"/>
</dbReference>
<dbReference type="Pfam" id="PF14555">
    <property type="entry name" value="UBA_4"/>
    <property type="match status" value="1"/>
</dbReference>
<dbReference type="STRING" id="1081102.A0A162JA28"/>
<dbReference type="AlphaFoldDB" id="A0A162JA28"/>
<organism evidence="4 5">
    <name type="scientific">Niveomyces insectorum RCEF 264</name>
    <dbReference type="NCBI Taxonomy" id="1081102"/>
    <lineage>
        <taxon>Eukaryota</taxon>
        <taxon>Fungi</taxon>
        <taxon>Dikarya</taxon>
        <taxon>Ascomycota</taxon>
        <taxon>Pezizomycotina</taxon>
        <taxon>Sordariomycetes</taxon>
        <taxon>Hypocreomycetidae</taxon>
        <taxon>Hypocreales</taxon>
        <taxon>Cordycipitaceae</taxon>
        <taxon>Niveomyces</taxon>
    </lineage>
</organism>
<dbReference type="GO" id="GO:0005829">
    <property type="term" value="C:cytosol"/>
    <property type="evidence" value="ECO:0007669"/>
    <property type="project" value="TreeGrafter"/>
</dbReference>
<feature type="compositionally biased region" description="Basic and acidic residues" evidence="1">
    <location>
        <begin position="216"/>
        <end position="226"/>
    </location>
</feature>
<dbReference type="SUPFAM" id="SSF54236">
    <property type="entry name" value="Ubiquitin-like"/>
    <property type="match status" value="1"/>
</dbReference>
<feature type="domain" description="UBX" evidence="2">
    <location>
        <begin position="392"/>
        <end position="462"/>
    </location>
</feature>
<gene>
    <name evidence="4" type="ORF">SPI_02699</name>
</gene>
<proteinExistence type="predicted"/>
<name>A0A162JA28_9HYPO</name>
<evidence type="ECO:0000259" key="2">
    <source>
        <dbReference type="PROSITE" id="PS50033"/>
    </source>
</evidence>
<dbReference type="PROSITE" id="PS51399">
    <property type="entry name" value="SEP"/>
    <property type="match status" value="1"/>
</dbReference>
<protein>
    <submittedName>
        <fullName evidence="4">Cdc48-dependent protein degradation adaptor protein</fullName>
    </submittedName>
</protein>
<dbReference type="Proteomes" id="UP000076874">
    <property type="component" value="Unassembled WGS sequence"/>
</dbReference>
<dbReference type="Gene3D" id="1.10.8.10">
    <property type="entry name" value="DNA helicase RuvA subunit, C-terminal domain"/>
    <property type="match status" value="1"/>
</dbReference>
<dbReference type="InterPro" id="IPR029071">
    <property type="entry name" value="Ubiquitin-like_domsf"/>
</dbReference>
<dbReference type="PROSITE" id="PS50033">
    <property type="entry name" value="UBX"/>
    <property type="match status" value="1"/>
</dbReference>
<dbReference type="InterPro" id="IPR009060">
    <property type="entry name" value="UBA-like_sf"/>
</dbReference>
<dbReference type="GO" id="GO:0007030">
    <property type="term" value="P:Golgi organization"/>
    <property type="evidence" value="ECO:0007669"/>
    <property type="project" value="TreeGrafter"/>
</dbReference>
<feature type="region of interest" description="Disordered" evidence="1">
    <location>
        <begin position="332"/>
        <end position="393"/>
    </location>
</feature>
<evidence type="ECO:0000256" key="1">
    <source>
        <dbReference type="SAM" id="MobiDB-lite"/>
    </source>
</evidence>
<evidence type="ECO:0000313" key="5">
    <source>
        <dbReference type="Proteomes" id="UP000076874"/>
    </source>
</evidence>
<dbReference type="GO" id="GO:0043130">
    <property type="term" value="F:ubiquitin binding"/>
    <property type="evidence" value="ECO:0007669"/>
    <property type="project" value="TreeGrafter"/>
</dbReference>
<dbReference type="GO" id="GO:0061025">
    <property type="term" value="P:membrane fusion"/>
    <property type="evidence" value="ECO:0007669"/>
    <property type="project" value="TreeGrafter"/>
</dbReference>
<dbReference type="GO" id="GO:0005634">
    <property type="term" value="C:nucleus"/>
    <property type="evidence" value="ECO:0007669"/>
    <property type="project" value="TreeGrafter"/>
</dbReference>
<feature type="compositionally biased region" description="Low complexity" evidence="1">
    <location>
        <begin position="90"/>
        <end position="106"/>
    </location>
</feature>
<evidence type="ECO:0000313" key="4">
    <source>
        <dbReference type="EMBL" id="OAA65912.1"/>
    </source>
</evidence>
<dbReference type="InterPro" id="IPR036241">
    <property type="entry name" value="NSFL1C_SEP_dom_sf"/>
</dbReference>
<sequence>MADSMSQDEKISSFCSITGVSSSEATEYLDAANWDSNEALAVFYQAQDEGATGGDAAAAGPSSSSAVEAAAAAASAADATYTGPRTLDGRPAPQSHSAASAYAARKPAPKRKGLATLDSLRSGAHDHHHDDEDSEGDDDEDDHGRGDLFAGGEKSGLAVQDPHMAGRSKDGRNIMRGILENAKKNQGRQDPAEGSSQPAAASRFRGSGQTLGGEGVESRVIPDPHARPAAAAAAGGGAGAGAGAGRAAAGADSATQERILHIWQDGFSIDDGPLHRFDDPNNAADLEMIRRGRAPLHLMGVQFGQAVDVKLHQHEEDWHQLPRVYRPFSGEGRRLGSPVPGASPTAASSSLSSSTTAINTTSTSATSTARAPAAAATTTPSGAGAAAPSIDESQPTVTIRVQLPDGARLPARFNTTQTIGDVYEFVQRALPPGTASQGRSWVLATTFPNKDHTDRSQVLGETPEFKRGGAAVVKWV</sequence>
<dbReference type="OrthoDB" id="25887at2759"/>
<dbReference type="PANTHER" id="PTHR23333:SF20">
    <property type="entry name" value="NSFL1 COFACTOR P47"/>
    <property type="match status" value="1"/>
</dbReference>
<feature type="domain" description="SEP" evidence="3">
    <location>
        <begin position="255"/>
        <end position="319"/>
    </location>
</feature>
<evidence type="ECO:0000259" key="3">
    <source>
        <dbReference type="PROSITE" id="PS51399"/>
    </source>
</evidence>
<accession>A0A162JA28</accession>
<keyword evidence="5" id="KW-1185">Reference proteome</keyword>
<dbReference type="Gene3D" id="3.30.420.210">
    <property type="entry name" value="SEP domain"/>
    <property type="match status" value="1"/>
</dbReference>
<dbReference type="GO" id="GO:0000045">
    <property type="term" value="P:autophagosome assembly"/>
    <property type="evidence" value="ECO:0007669"/>
    <property type="project" value="TreeGrafter"/>
</dbReference>
<comment type="caution">
    <text evidence="4">The sequence shown here is derived from an EMBL/GenBank/DDBJ whole genome shotgun (WGS) entry which is preliminary data.</text>
</comment>
<feature type="compositionally biased region" description="Gly residues" evidence="1">
    <location>
        <begin position="234"/>
        <end position="244"/>
    </location>
</feature>
<dbReference type="GO" id="GO:0043161">
    <property type="term" value="P:proteasome-mediated ubiquitin-dependent protein catabolic process"/>
    <property type="evidence" value="ECO:0007669"/>
    <property type="project" value="TreeGrafter"/>
</dbReference>
<dbReference type="SUPFAM" id="SSF102848">
    <property type="entry name" value="NSFL1 (p97 ATPase) cofactor p47, SEP domain"/>
    <property type="match status" value="1"/>
</dbReference>
<dbReference type="Pfam" id="PF08059">
    <property type="entry name" value="SEP"/>
    <property type="match status" value="1"/>
</dbReference>
<feature type="region of interest" description="Disordered" evidence="1">
    <location>
        <begin position="51"/>
        <end position="246"/>
    </location>
</feature>
<dbReference type="SUPFAM" id="SSF46934">
    <property type="entry name" value="UBA-like"/>
    <property type="match status" value="1"/>
</dbReference>
<dbReference type="FunFam" id="3.30.420.210:FF:000002">
    <property type="entry name" value="UBX domain-containing protein 1"/>
    <property type="match status" value="1"/>
</dbReference>
<dbReference type="SMART" id="SM00553">
    <property type="entry name" value="SEP"/>
    <property type="match status" value="1"/>
</dbReference>
<dbReference type="InterPro" id="IPR001012">
    <property type="entry name" value="UBX_dom"/>
</dbReference>
<feature type="compositionally biased region" description="Low complexity" evidence="1">
    <location>
        <begin position="51"/>
        <end position="79"/>
    </location>
</feature>
<feature type="compositionally biased region" description="Acidic residues" evidence="1">
    <location>
        <begin position="132"/>
        <end position="141"/>
    </location>
</feature>
<reference evidence="4 5" key="1">
    <citation type="journal article" date="2016" name="Genome Biol. Evol.">
        <title>Divergent and convergent evolution of fungal pathogenicity.</title>
        <authorList>
            <person name="Shang Y."/>
            <person name="Xiao G."/>
            <person name="Zheng P."/>
            <person name="Cen K."/>
            <person name="Zhan S."/>
            <person name="Wang C."/>
        </authorList>
    </citation>
    <scope>NUCLEOTIDE SEQUENCE [LARGE SCALE GENOMIC DNA]</scope>
    <source>
        <strain evidence="4 5">RCEF 264</strain>
    </source>
</reference>
<dbReference type="SMART" id="SM00166">
    <property type="entry name" value="UBX"/>
    <property type="match status" value="1"/>
</dbReference>